<proteinExistence type="predicted"/>
<dbReference type="Gramene" id="Kaladp0053s0492.2.v1.1">
    <property type="protein sequence ID" value="Kaladp0053s0492.2.v1.1"/>
    <property type="gene ID" value="Kaladp0053s0492.v1.1"/>
</dbReference>
<accession>A0A7N0U4U1</accession>
<dbReference type="EnsemblPlants" id="Kaladp0053s0492.2.v1.1">
    <property type="protein sequence ID" value="Kaladp0053s0492.2.v1.1"/>
    <property type="gene ID" value="Kaladp0053s0492.v1.1"/>
</dbReference>
<dbReference type="InterPro" id="IPR011990">
    <property type="entry name" value="TPR-like_helical_dom_sf"/>
</dbReference>
<evidence type="ECO:0000256" key="3">
    <source>
        <dbReference type="PROSITE-ProRule" id="PRU00339"/>
    </source>
</evidence>
<dbReference type="PANTHER" id="PTHR47682:SF1">
    <property type="entry name" value="TETRATRICOPEPTIDE REPEAT (TPR)-CONTAINING PROTEIN"/>
    <property type="match status" value="1"/>
</dbReference>
<protein>
    <submittedName>
        <fullName evidence="4">Uncharacterized protein</fullName>
    </submittedName>
</protein>
<reference evidence="4" key="1">
    <citation type="submission" date="2021-01" db="UniProtKB">
        <authorList>
            <consortium name="EnsemblPlants"/>
        </authorList>
    </citation>
    <scope>IDENTIFICATION</scope>
</reference>
<dbReference type="PROSITE" id="PS50005">
    <property type="entry name" value="TPR"/>
    <property type="match status" value="1"/>
</dbReference>
<dbReference type="Pfam" id="PF07719">
    <property type="entry name" value="TPR_2"/>
    <property type="match status" value="1"/>
</dbReference>
<dbReference type="SMART" id="SM00028">
    <property type="entry name" value="TPR"/>
    <property type="match status" value="3"/>
</dbReference>
<dbReference type="Gramene" id="Kaladp0053s0492.1.v1.1">
    <property type="protein sequence ID" value="Kaladp0053s0492.1.v1.1"/>
    <property type="gene ID" value="Kaladp0053s0492.v1.1"/>
</dbReference>
<keyword evidence="5" id="KW-1185">Reference proteome</keyword>
<name>A0A7N0U4U1_KALFE</name>
<dbReference type="Gene3D" id="3.40.30.10">
    <property type="entry name" value="Glutaredoxin"/>
    <property type="match status" value="1"/>
</dbReference>
<dbReference type="EnsemblPlants" id="Kaladp0053s0492.1.v1.1">
    <property type="protein sequence ID" value="Kaladp0053s0492.1.v1.1"/>
    <property type="gene ID" value="Kaladp0053s0492.v1.1"/>
</dbReference>
<dbReference type="AlphaFoldDB" id="A0A7N0U4U1"/>
<dbReference type="InterPro" id="IPR036249">
    <property type="entry name" value="Thioredoxin-like_sf"/>
</dbReference>
<dbReference type="PANTHER" id="PTHR47682">
    <property type="entry name" value="TETRATRICOPEPTIDE REPEAT (TPR)-CONTAINING PROTEIN"/>
    <property type="match status" value="1"/>
</dbReference>
<evidence type="ECO:0000256" key="2">
    <source>
        <dbReference type="ARBA" id="ARBA00022803"/>
    </source>
</evidence>
<dbReference type="SUPFAM" id="SSF52833">
    <property type="entry name" value="Thioredoxin-like"/>
    <property type="match status" value="1"/>
</dbReference>
<dbReference type="InterPro" id="IPR019734">
    <property type="entry name" value="TPR_rpt"/>
</dbReference>
<dbReference type="OMA" id="PEAYICQ"/>
<sequence>MNSCAISFLTITNTLSRHLPSAATSPPKSSRTLLAPRHIRSPPTVILAAKTEIRVCTNRTCRRQGSAQTLEVLTGIAPPDVSVVSCGCLSRCGAGPNVVVLPDAAFVGHCGTAARASEVMMSVCGVSDGGKSLEAFGLRKRAEDELGLGNLSQAEILLSKALELQAFGGVHIIYKVRSTVRLASGNHLGALEDANEALTLAPLYVEAHICQGDALLASDRFDAAEKSYTTALELDPTLRRSKSFKARVSKLEEKVAAVAA</sequence>
<dbReference type="CDD" id="cd02980">
    <property type="entry name" value="TRX_Fd_family"/>
    <property type="match status" value="1"/>
</dbReference>
<organism evidence="4 5">
    <name type="scientific">Kalanchoe fedtschenkoi</name>
    <name type="common">Lavender scallops</name>
    <name type="synonym">South American air plant</name>
    <dbReference type="NCBI Taxonomy" id="63787"/>
    <lineage>
        <taxon>Eukaryota</taxon>
        <taxon>Viridiplantae</taxon>
        <taxon>Streptophyta</taxon>
        <taxon>Embryophyta</taxon>
        <taxon>Tracheophyta</taxon>
        <taxon>Spermatophyta</taxon>
        <taxon>Magnoliopsida</taxon>
        <taxon>eudicotyledons</taxon>
        <taxon>Gunneridae</taxon>
        <taxon>Pentapetalae</taxon>
        <taxon>Saxifragales</taxon>
        <taxon>Crassulaceae</taxon>
        <taxon>Kalanchoe</taxon>
    </lineage>
</organism>
<dbReference type="SUPFAM" id="SSF48452">
    <property type="entry name" value="TPR-like"/>
    <property type="match status" value="1"/>
</dbReference>
<dbReference type="Proteomes" id="UP000594263">
    <property type="component" value="Unplaced"/>
</dbReference>
<dbReference type="Gene3D" id="1.25.40.10">
    <property type="entry name" value="Tetratricopeptide repeat domain"/>
    <property type="match status" value="1"/>
</dbReference>
<feature type="repeat" description="TPR" evidence="3">
    <location>
        <begin position="205"/>
        <end position="238"/>
    </location>
</feature>
<evidence type="ECO:0000313" key="5">
    <source>
        <dbReference type="Proteomes" id="UP000594263"/>
    </source>
</evidence>
<evidence type="ECO:0000256" key="1">
    <source>
        <dbReference type="ARBA" id="ARBA00022737"/>
    </source>
</evidence>
<keyword evidence="2 3" id="KW-0802">TPR repeat</keyword>
<dbReference type="InterPro" id="IPR013105">
    <property type="entry name" value="TPR_2"/>
</dbReference>
<evidence type="ECO:0000313" key="4">
    <source>
        <dbReference type="EnsemblPlants" id="Kaladp0053s0492.1.v1.1"/>
    </source>
</evidence>
<keyword evidence="1" id="KW-0677">Repeat</keyword>